<comment type="caution">
    <text evidence="1">The sequence shown here is derived from an EMBL/GenBank/DDBJ whole genome shotgun (WGS) entry which is preliminary data.</text>
</comment>
<evidence type="ECO:0000313" key="2">
    <source>
        <dbReference type="Proteomes" id="UP001549366"/>
    </source>
</evidence>
<dbReference type="EMBL" id="JBEWTB010000001">
    <property type="protein sequence ID" value="MET4755000.1"/>
    <property type="molecule type" value="Genomic_DNA"/>
</dbReference>
<keyword evidence="2" id="KW-1185">Reference proteome</keyword>
<dbReference type="Proteomes" id="UP001549366">
    <property type="component" value="Unassembled WGS sequence"/>
</dbReference>
<evidence type="ECO:0000313" key="1">
    <source>
        <dbReference type="EMBL" id="MET4755000.1"/>
    </source>
</evidence>
<accession>A0ABV2SB60</accession>
<gene>
    <name evidence="1" type="ORF">V5J35_000192</name>
</gene>
<name>A0ABV2SB60_9GAMM</name>
<reference evidence="1 2" key="1">
    <citation type="submission" date="2024-06" db="EMBL/GenBank/DDBJ databases">
        <title>Genomic Encyclopedia of Type Strains, Phase V (KMG-V): Genome sequencing to study the core and pangenomes of soil and plant-associated prokaryotes.</title>
        <authorList>
            <person name="Whitman W."/>
        </authorList>
    </citation>
    <scope>NUCLEOTIDE SEQUENCE [LARGE SCALE GENOMIC DNA]</scope>
    <source>
        <strain evidence="1 2">NE40</strain>
    </source>
</reference>
<organism evidence="1 2">
    <name type="scientific">Endozoicomonas lisbonensis</name>
    <dbReference type="NCBI Taxonomy" id="3120522"/>
    <lineage>
        <taxon>Bacteria</taxon>
        <taxon>Pseudomonadati</taxon>
        <taxon>Pseudomonadota</taxon>
        <taxon>Gammaproteobacteria</taxon>
        <taxon>Oceanospirillales</taxon>
        <taxon>Endozoicomonadaceae</taxon>
        <taxon>Endozoicomonas</taxon>
    </lineage>
</organism>
<proteinExistence type="predicted"/>
<sequence length="79" mass="9628">MIFPLILIRYRWNIKELHYLHGFIRAANYLNSVKDKRFDLYRQYRVSTFIFVKNGYRTLKSRLFAKLNTKKDLKKAANV</sequence>
<protein>
    <submittedName>
        <fullName evidence="1">Uncharacterized protein</fullName>
    </submittedName>
</protein>